<reference evidence="2" key="1">
    <citation type="journal article" date="2014" name="Front. Microbiol.">
        <title>High frequency of phylogenetically diverse reductive dehalogenase-homologous genes in deep subseafloor sedimentary metagenomes.</title>
        <authorList>
            <person name="Kawai M."/>
            <person name="Futagami T."/>
            <person name="Toyoda A."/>
            <person name="Takaki Y."/>
            <person name="Nishi S."/>
            <person name="Hori S."/>
            <person name="Arai W."/>
            <person name="Tsubouchi T."/>
            <person name="Morono Y."/>
            <person name="Uchiyama I."/>
            <person name="Ito T."/>
            <person name="Fujiyama A."/>
            <person name="Inagaki F."/>
            <person name="Takami H."/>
        </authorList>
    </citation>
    <scope>NUCLEOTIDE SEQUENCE</scope>
    <source>
        <strain evidence="2">Expedition CK06-06</strain>
    </source>
</reference>
<gene>
    <name evidence="2" type="ORF">S12H4_36310</name>
</gene>
<evidence type="ECO:0000259" key="1">
    <source>
        <dbReference type="PROSITE" id="PS51742"/>
    </source>
</evidence>
<protein>
    <recommendedName>
        <fullName evidence="1">PPC domain-containing protein</fullName>
    </recommendedName>
</protein>
<dbReference type="PANTHER" id="PTHR34988:SF1">
    <property type="entry name" value="DNA-BINDING PROTEIN"/>
    <property type="match status" value="1"/>
</dbReference>
<evidence type="ECO:0000313" key="2">
    <source>
        <dbReference type="EMBL" id="GAI90280.1"/>
    </source>
</evidence>
<dbReference type="Pfam" id="PF03479">
    <property type="entry name" value="PCC"/>
    <property type="match status" value="1"/>
</dbReference>
<dbReference type="CDD" id="cd11378">
    <property type="entry name" value="DUF296"/>
    <property type="match status" value="1"/>
</dbReference>
<name>X1TRT2_9ZZZZ</name>
<proteinExistence type="predicted"/>
<dbReference type="AlphaFoldDB" id="X1TRT2"/>
<dbReference type="SUPFAM" id="SSF117856">
    <property type="entry name" value="AF0104/ALDC/Ptd012-like"/>
    <property type="match status" value="1"/>
</dbReference>
<dbReference type="PANTHER" id="PTHR34988">
    <property type="entry name" value="PROTEIN, PUTATIVE-RELATED"/>
    <property type="match status" value="1"/>
</dbReference>
<dbReference type="InterPro" id="IPR005175">
    <property type="entry name" value="PPC_dom"/>
</dbReference>
<dbReference type="PROSITE" id="PS51742">
    <property type="entry name" value="PPC"/>
    <property type="match status" value="1"/>
</dbReference>
<accession>X1TRT2</accession>
<comment type="caution">
    <text evidence="2">The sequence shown here is derived from an EMBL/GenBank/DDBJ whole genome shotgun (WGS) entry which is preliminary data.</text>
</comment>
<organism evidence="2">
    <name type="scientific">marine sediment metagenome</name>
    <dbReference type="NCBI Taxonomy" id="412755"/>
    <lineage>
        <taxon>unclassified sequences</taxon>
        <taxon>metagenomes</taxon>
        <taxon>ecological metagenomes</taxon>
    </lineage>
</organism>
<dbReference type="Gene3D" id="3.30.1330.80">
    <property type="entry name" value="Hypothetical protein, similar to alpha- acetolactate decarboxylase, domain 2"/>
    <property type="match status" value="1"/>
</dbReference>
<dbReference type="EMBL" id="BARW01021637">
    <property type="protein sequence ID" value="GAI90280.1"/>
    <property type="molecule type" value="Genomic_DNA"/>
</dbReference>
<sequence>MQSKEEGNIIFIRLFPDEELQEKLKETCRLYNVKTAVVLSGIGQLKKIQLGYFREKNNYSPENFDAPHELLSLTGNICKQDGDYLLHLHVVLGNEKKNTVGGHLIDGKVEITNEIVLLKTDINIKRKIEEKTGLKGMFVQ</sequence>
<feature type="domain" description="PPC" evidence="1">
    <location>
        <begin position="4"/>
        <end position="140"/>
    </location>
</feature>